<dbReference type="PANTHER" id="PTHR34874">
    <property type="entry name" value="PROTEIN YCHN"/>
    <property type="match status" value="1"/>
</dbReference>
<dbReference type="RefSeq" id="WP_109339608.1">
    <property type="nucleotide sequence ID" value="NZ_CP029347.1"/>
</dbReference>
<dbReference type="GO" id="GO:0097163">
    <property type="term" value="F:sulfur carrier activity"/>
    <property type="evidence" value="ECO:0007669"/>
    <property type="project" value="TreeGrafter"/>
</dbReference>
<dbReference type="PANTHER" id="PTHR34874:SF3">
    <property type="entry name" value="SULFURTRANSFERASE TUSD"/>
    <property type="match status" value="1"/>
</dbReference>
<dbReference type="EC" id="2.8.1.-" evidence="5"/>
<reference evidence="5 6" key="1">
    <citation type="submission" date="2018-05" db="EMBL/GenBank/DDBJ databases">
        <title>Salinimonas sp. HMF8227 Genome sequencing and assembly.</title>
        <authorList>
            <person name="Kang H."/>
            <person name="Kang J."/>
            <person name="Cha I."/>
            <person name="Kim H."/>
            <person name="Joh K."/>
        </authorList>
    </citation>
    <scope>NUCLEOTIDE SEQUENCE [LARGE SCALE GENOMIC DNA]</scope>
    <source>
        <strain evidence="5 6">HMF8227</strain>
    </source>
</reference>
<dbReference type="SUPFAM" id="SSF75169">
    <property type="entry name" value="DsrEFH-like"/>
    <property type="match status" value="1"/>
</dbReference>
<protein>
    <submittedName>
        <fullName evidence="5">Sulfurtransferase TusD like protein</fullName>
        <ecNumber evidence="5">2.8.1.-</ecNumber>
    </submittedName>
</protein>
<dbReference type="NCBIfam" id="NF001237">
    <property type="entry name" value="PRK00207.1"/>
    <property type="match status" value="1"/>
</dbReference>
<evidence type="ECO:0000256" key="2">
    <source>
        <dbReference type="ARBA" id="ARBA00007067"/>
    </source>
</evidence>
<sequence length="128" mass="13868">MASFTLLLTRSPFQSSGPATALTFAQSALALGHQINGVFFYLAGVDNANALHTPPGDEANWHDLWTEFHQKTQVPLHVCVTAAAKRGVIAKEDASQHQVQPNLHKPFQASGLGELIKLISQSDRVVQL</sequence>
<evidence type="ECO:0000256" key="1">
    <source>
        <dbReference type="ARBA" id="ARBA00004496"/>
    </source>
</evidence>
<name>A0A2S2E426_9ALTE</name>
<keyword evidence="3" id="KW-0963">Cytoplasm</keyword>
<accession>A0A2S2E426</accession>
<gene>
    <name evidence="5" type="primary">tusD</name>
    <name evidence="5" type="ORF">HMF8227_01526</name>
</gene>
<dbReference type="Pfam" id="PF02635">
    <property type="entry name" value="DsrE"/>
    <property type="match status" value="1"/>
</dbReference>
<dbReference type="NCBIfam" id="TIGR03012">
    <property type="entry name" value="sulf_tusD_dsrE"/>
    <property type="match status" value="1"/>
</dbReference>
<comment type="subcellular location">
    <subcellularLocation>
        <location evidence="1">Cytoplasm</location>
    </subcellularLocation>
</comment>
<comment type="similarity">
    <text evidence="2">Belongs to the DsrE/TusD family.</text>
</comment>
<organism evidence="5 6">
    <name type="scientific">Saliniradius amylolyticus</name>
    <dbReference type="NCBI Taxonomy" id="2183582"/>
    <lineage>
        <taxon>Bacteria</taxon>
        <taxon>Pseudomonadati</taxon>
        <taxon>Pseudomonadota</taxon>
        <taxon>Gammaproteobacteria</taxon>
        <taxon>Alteromonadales</taxon>
        <taxon>Alteromonadaceae</taxon>
        <taxon>Saliniradius</taxon>
    </lineage>
</organism>
<dbReference type="AlphaFoldDB" id="A0A2S2E426"/>
<evidence type="ECO:0000313" key="6">
    <source>
        <dbReference type="Proteomes" id="UP000245728"/>
    </source>
</evidence>
<keyword evidence="4 5" id="KW-0808">Transferase</keyword>
<dbReference type="InterPro" id="IPR027396">
    <property type="entry name" value="DsrEFH-like"/>
</dbReference>
<evidence type="ECO:0000313" key="5">
    <source>
        <dbReference type="EMBL" id="AWL12000.1"/>
    </source>
</evidence>
<dbReference type="KEGG" id="salh:HMF8227_01526"/>
<dbReference type="GO" id="GO:0002143">
    <property type="term" value="P:tRNA wobble position uridine thiolation"/>
    <property type="evidence" value="ECO:0007669"/>
    <property type="project" value="TreeGrafter"/>
</dbReference>
<dbReference type="InterPro" id="IPR003787">
    <property type="entry name" value="Sulphur_relay_DsrE/F-like"/>
</dbReference>
<dbReference type="GO" id="GO:1990228">
    <property type="term" value="C:sulfurtransferase complex"/>
    <property type="evidence" value="ECO:0007669"/>
    <property type="project" value="TreeGrafter"/>
</dbReference>
<dbReference type="OrthoDB" id="9787483at2"/>
<evidence type="ECO:0000256" key="4">
    <source>
        <dbReference type="ARBA" id="ARBA00022679"/>
    </source>
</evidence>
<dbReference type="Gene3D" id="3.40.1260.10">
    <property type="entry name" value="DsrEFH-like"/>
    <property type="match status" value="1"/>
</dbReference>
<dbReference type="GO" id="GO:0016783">
    <property type="term" value="F:sulfurtransferase activity"/>
    <property type="evidence" value="ECO:0007669"/>
    <property type="project" value="InterPro"/>
</dbReference>
<proteinExistence type="inferred from homology"/>
<dbReference type="Proteomes" id="UP000245728">
    <property type="component" value="Chromosome"/>
</dbReference>
<evidence type="ECO:0000256" key="3">
    <source>
        <dbReference type="ARBA" id="ARBA00022490"/>
    </source>
</evidence>
<dbReference type="InterPro" id="IPR017463">
    <property type="entry name" value="Sulphur_relay_TusD/DsrE"/>
</dbReference>
<keyword evidence="6" id="KW-1185">Reference proteome</keyword>
<dbReference type="EMBL" id="CP029347">
    <property type="protein sequence ID" value="AWL12000.1"/>
    <property type="molecule type" value="Genomic_DNA"/>
</dbReference>